<proteinExistence type="predicted"/>
<protein>
    <submittedName>
        <fullName evidence="4">Glycosyl transferase family protein</fullName>
    </submittedName>
</protein>
<dbReference type="CDD" id="cd01635">
    <property type="entry name" value="Glycosyltransferase_GTB-type"/>
    <property type="match status" value="1"/>
</dbReference>
<sequence>MKLAQRKQQLSRGLVVPSGSAKVDQRHRRRPLLPLRFDWQPPGPFHSRIGVAILLAALSSCLALFSSYSSSSTNEFTVNHGIVPTNMGTGSKETCVMTISAWNNFGFVWNLYDSIAENSPSIGCFVWFVGDISSHPDKEAMKKIRRIMTIADRFTVVTMADMEKELGHGFKPLELAFKFDMVELQTTLKPFAFQYVFQKLGASSAIFLDNDIWVTGSLLPLQRELQKRSAIVTPHILSPIPEDGYKQKDLDILKSGVFNFGFVAFRNSPTANAFLEFWSERLASYGFVDLEKGMFYDQNWGMFIPAFFDHEDYMVIRDPRYNIAYWNLHTRGSKLSLDSSTGLPRLGDEPTVFVHFSGMSLLEEFDMYGISRHQNRYTLHDFPRMEAVMKEYIKKLELHDALAFRAIPYGYSHFLDGTTIDPPMRRAYAAAIYPTDVANGLTDFGDATPFYGVSISTYDRSAYQKNVASNPFCTSKICKANNTLSFLEWYMLYIPGSAVDLEGLFFYSGIEHGVWQKRKDLQAAFPNPTGENFLAFKDWFLKNSVDELMVSKEVFQSWRSVWKFHCSHHSEFHKIASESGDIGVNIIGWHGGQFSIGITSNKLIAAAREVKISANAIQLQSCGSGKKFSHPSLLGYELTRSPTENVNIFVVNADSTYYVLKDIPSIVRANKYNIGYWAWELEIFPQLWMKELNEYDEIWCPSAFVKKSIETSPGYDGTPINVLPLPLLDAEAHHSSALATSLPYEIKSIEKDSKPFTFLVAFDFQSFMERKNPLAAIRAFLEAFPSSSDPTGKYRLVVKAHSGTPADMEEMRAVADNDSRVIFISRILSHEENIALHHYQDCYVSLHRSEGYGLNILESMGAGIPIIATNYSGNVEFFDSAPSYLEKCHFPVPFNLVKLKEAIGPYEAGNHWANPDHEYVVSAMKKVSNNNCKTKHGTEISKMVYTKFGEAAIGEKMQGLLNDANPRILQKQKEKNHLNLKFLERTLKHMKGWNDQ</sequence>
<dbReference type="PANTHER" id="PTHR46656:SF3">
    <property type="entry name" value="PUTATIVE-RELATED"/>
    <property type="match status" value="1"/>
</dbReference>
<dbReference type="Proteomes" id="UP000693970">
    <property type="component" value="Unassembled WGS sequence"/>
</dbReference>
<dbReference type="GO" id="GO:0016757">
    <property type="term" value="F:glycosyltransferase activity"/>
    <property type="evidence" value="ECO:0007669"/>
    <property type="project" value="UniProtKB-KW"/>
</dbReference>
<keyword evidence="1" id="KW-0328">Glycosyltransferase</keyword>
<feature type="region of interest" description="Disordered" evidence="2">
    <location>
        <begin position="1"/>
        <end position="22"/>
    </location>
</feature>
<evidence type="ECO:0000259" key="3">
    <source>
        <dbReference type="Pfam" id="PF00534"/>
    </source>
</evidence>
<feature type="domain" description="Glycosyl transferase family 1" evidence="3">
    <location>
        <begin position="776"/>
        <end position="879"/>
    </location>
</feature>
<evidence type="ECO:0000256" key="1">
    <source>
        <dbReference type="ARBA" id="ARBA00022676"/>
    </source>
</evidence>
<evidence type="ECO:0000256" key="2">
    <source>
        <dbReference type="SAM" id="MobiDB-lite"/>
    </source>
</evidence>
<organism evidence="4 5">
    <name type="scientific">Nitzschia inconspicua</name>
    <dbReference type="NCBI Taxonomy" id="303405"/>
    <lineage>
        <taxon>Eukaryota</taxon>
        <taxon>Sar</taxon>
        <taxon>Stramenopiles</taxon>
        <taxon>Ochrophyta</taxon>
        <taxon>Bacillariophyta</taxon>
        <taxon>Bacillariophyceae</taxon>
        <taxon>Bacillariophycidae</taxon>
        <taxon>Bacillariales</taxon>
        <taxon>Bacillariaceae</taxon>
        <taxon>Nitzschia</taxon>
    </lineage>
</organism>
<evidence type="ECO:0000313" key="4">
    <source>
        <dbReference type="EMBL" id="KAG7355029.1"/>
    </source>
</evidence>
<feature type="compositionally biased region" description="Polar residues" evidence="2">
    <location>
        <begin position="1"/>
        <end position="11"/>
    </location>
</feature>
<comment type="caution">
    <text evidence="4">The sequence shown here is derived from an EMBL/GenBank/DDBJ whole genome shotgun (WGS) entry which is preliminary data.</text>
</comment>
<dbReference type="Pfam" id="PF00534">
    <property type="entry name" value="Glycos_transf_1"/>
    <property type="match status" value="1"/>
</dbReference>
<name>A0A9K3L4B6_9STRA</name>
<dbReference type="AlphaFoldDB" id="A0A9K3L4B6"/>
<reference evidence="4" key="2">
    <citation type="submission" date="2021-04" db="EMBL/GenBank/DDBJ databases">
        <authorList>
            <person name="Podell S."/>
        </authorList>
    </citation>
    <scope>NUCLEOTIDE SEQUENCE</scope>
    <source>
        <strain evidence="4">Hildebrandi</strain>
    </source>
</reference>
<evidence type="ECO:0000313" key="5">
    <source>
        <dbReference type="Proteomes" id="UP000693970"/>
    </source>
</evidence>
<gene>
    <name evidence="4" type="ORF">IV203_004385</name>
</gene>
<dbReference type="EMBL" id="JAGRRH010000016">
    <property type="protein sequence ID" value="KAG7355029.1"/>
    <property type="molecule type" value="Genomic_DNA"/>
</dbReference>
<accession>A0A9K3L4B6</accession>
<dbReference type="InterPro" id="IPR001296">
    <property type="entry name" value="Glyco_trans_1"/>
</dbReference>
<reference evidence="4" key="1">
    <citation type="journal article" date="2021" name="Sci. Rep.">
        <title>Diploid genomic architecture of Nitzschia inconspicua, an elite biomass production diatom.</title>
        <authorList>
            <person name="Oliver A."/>
            <person name="Podell S."/>
            <person name="Pinowska A."/>
            <person name="Traller J.C."/>
            <person name="Smith S.R."/>
            <person name="McClure R."/>
            <person name="Beliaev A."/>
            <person name="Bohutskyi P."/>
            <person name="Hill E.A."/>
            <person name="Rabines A."/>
            <person name="Zheng H."/>
            <person name="Allen L.Z."/>
            <person name="Kuo A."/>
            <person name="Grigoriev I.V."/>
            <person name="Allen A.E."/>
            <person name="Hazlebeck D."/>
            <person name="Allen E.E."/>
        </authorList>
    </citation>
    <scope>NUCLEOTIDE SEQUENCE</scope>
    <source>
        <strain evidence="4">Hildebrandi</strain>
    </source>
</reference>
<dbReference type="PANTHER" id="PTHR46656">
    <property type="entry name" value="PUTATIVE-RELATED"/>
    <property type="match status" value="1"/>
</dbReference>
<dbReference type="OrthoDB" id="409426at2759"/>
<keyword evidence="5" id="KW-1185">Reference proteome</keyword>
<keyword evidence="4" id="KW-0808">Transferase</keyword>